<protein>
    <submittedName>
        <fullName evidence="8">ABC transporter</fullName>
    </submittedName>
</protein>
<feature type="compositionally biased region" description="Polar residues" evidence="6">
    <location>
        <begin position="10"/>
        <end position="25"/>
    </location>
</feature>
<dbReference type="SUPFAM" id="SSF52540">
    <property type="entry name" value="P-loop containing nucleoside triphosphate hydrolases"/>
    <property type="match status" value="1"/>
</dbReference>
<gene>
    <name evidence="8" type="ORF">BV97_04849</name>
</gene>
<evidence type="ECO:0000313" key="8">
    <source>
        <dbReference type="EMBL" id="EZP73856.1"/>
    </source>
</evidence>
<dbReference type="InterPro" id="IPR017911">
    <property type="entry name" value="MacB-like_ATP-bd"/>
</dbReference>
<evidence type="ECO:0000256" key="6">
    <source>
        <dbReference type="SAM" id="MobiDB-lite"/>
    </source>
</evidence>
<dbReference type="InterPro" id="IPR015854">
    <property type="entry name" value="ABC_transpr_LolD-like"/>
</dbReference>
<dbReference type="EMBL" id="JFYZ01000044">
    <property type="protein sequence ID" value="EZP73856.1"/>
    <property type="molecule type" value="Genomic_DNA"/>
</dbReference>
<dbReference type="Proteomes" id="UP000024329">
    <property type="component" value="Unassembled WGS sequence"/>
</dbReference>
<keyword evidence="2" id="KW-1003">Cell membrane</keyword>
<keyword evidence="4" id="KW-0067">ATP-binding</keyword>
<dbReference type="GO" id="GO:0098796">
    <property type="term" value="C:membrane protein complex"/>
    <property type="evidence" value="ECO:0007669"/>
    <property type="project" value="UniProtKB-ARBA"/>
</dbReference>
<evidence type="ECO:0000256" key="2">
    <source>
        <dbReference type="ARBA" id="ARBA00022519"/>
    </source>
</evidence>
<evidence type="ECO:0000256" key="1">
    <source>
        <dbReference type="ARBA" id="ARBA00022448"/>
    </source>
</evidence>
<dbReference type="GO" id="GO:0005524">
    <property type="term" value="F:ATP binding"/>
    <property type="evidence" value="ECO:0007669"/>
    <property type="project" value="UniProtKB-KW"/>
</dbReference>
<evidence type="ECO:0000313" key="9">
    <source>
        <dbReference type="Proteomes" id="UP000024329"/>
    </source>
</evidence>
<dbReference type="Pfam" id="PF00005">
    <property type="entry name" value="ABC_tran"/>
    <property type="match status" value="1"/>
</dbReference>
<evidence type="ECO:0000259" key="7">
    <source>
        <dbReference type="PROSITE" id="PS50893"/>
    </source>
</evidence>
<evidence type="ECO:0000256" key="5">
    <source>
        <dbReference type="ARBA" id="ARBA00038388"/>
    </source>
</evidence>
<dbReference type="InterPro" id="IPR027417">
    <property type="entry name" value="P-loop_NTPase"/>
</dbReference>
<dbReference type="GO" id="GO:0016887">
    <property type="term" value="F:ATP hydrolysis activity"/>
    <property type="evidence" value="ECO:0007669"/>
    <property type="project" value="InterPro"/>
</dbReference>
<feature type="domain" description="ABC transporter" evidence="7">
    <location>
        <begin position="30"/>
        <end position="255"/>
    </location>
</feature>
<reference evidence="8 9" key="1">
    <citation type="submission" date="2014-03" db="EMBL/GenBank/DDBJ databases">
        <title>Whole genome sequence of Novosphingobium resinovorum KF1.</title>
        <authorList>
            <person name="Gan H.M."/>
            <person name="Gan H.Y."/>
            <person name="Chew T.H."/>
            <person name="Savka M.A."/>
        </authorList>
    </citation>
    <scope>NUCLEOTIDE SEQUENCE [LARGE SCALE GENOMIC DNA]</scope>
    <source>
        <strain evidence="8 9">KF1</strain>
    </source>
</reference>
<dbReference type="GO" id="GO:0005886">
    <property type="term" value="C:plasma membrane"/>
    <property type="evidence" value="ECO:0007669"/>
    <property type="project" value="TreeGrafter"/>
</dbReference>
<comment type="caution">
    <text evidence="8">The sequence shown here is derived from an EMBL/GenBank/DDBJ whole genome shotgun (WGS) entry which is preliminary data.</text>
</comment>
<dbReference type="AlphaFoldDB" id="A0A031JL05"/>
<name>A0A031JL05_9SPHN</name>
<evidence type="ECO:0000256" key="3">
    <source>
        <dbReference type="ARBA" id="ARBA00022741"/>
    </source>
</evidence>
<dbReference type="InterPro" id="IPR003593">
    <property type="entry name" value="AAA+_ATPase"/>
</dbReference>
<proteinExistence type="inferred from homology"/>
<dbReference type="InterPro" id="IPR017871">
    <property type="entry name" value="ABC_transporter-like_CS"/>
</dbReference>
<keyword evidence="3" id="KW-0547">Nucleotide-binding</keyword>
<keyword evidence="2" id="KW-0997">Cell inner membrane</keyword>
<dbReference type="Gene3D" id="3.40.50.300">
    <property type="entry name" value="P-loop containing nucleotide triphosphate hydrolases"/>
    <property type="match status" value="1"/>
</dbReference>
<dbReference type="PROSITE" id="PS00211">
    <property type="entry name" value="ABC_TRANSPORTER_1"/>
    <property type="match status" value="1"/>
</dbReference>
<dbReference type="FunFam" id="3.40.50.300:FF:000032">
    <property type="entry name" value="Export ABC transporter ATP-binding protein"/>
    <property type="match status" value="1"/>
</dbReference>
<dbReference type="PATRIC" id="fig|158500.4.peg.4927"/>
<keyword evidence="1" id="KW-0813">Transport</keyword>
<dbReference type="PROSITE" id="PS50893">
    <property type="entry name" value="ABC_TRANSPORTER_2"/>
    <property type="match status" value="1"/>
</dbReference>
<dbReference type="STRING" id="158500.BES08_17520"/>
<dbReference type="SMART" id="SM00382">
    <property type="entry name" value="AAA"/>
    <property type="match status" value="1"/>
</dbReference>
<dbReference type="eggNOG" id="COG4181">
    <property type="taxonomic scope" value="Bacteria"/>
</dbReference>
<evidence type="ECO:0000256" key="4">
    <source>
        <dbReference type="ARBA" id="ARBA00022840"/>
    </source>
</evidence>
<dbReference type="PANTHER" id="PTHR24220">
    <property type="entry name" value="IMPORT ATP-BINDING PROTEIN"/>
    <property type="match status" value="1"/>
</dbReference>
<sequence>MLSHMGMVTSPAQARSALSGTPSPASDDTILARDLRLTLGSGDSAVEILKGIDLSVPRGQTLALLGPSGSGKSSLMAVLCGLERASSGTLEVAGQDFVGMDEDALARARRGRIGIVLQAFHLLPTMTALENVATPLELAGMPDARARAEAELTAVGLGHRLSHYPAQLSGGEQQRVAIARALAPRPALVFADEPTGNLDAATGAAIIDLLFARRAETGATLLIITHDESLALRCERVVTIGDGQIASDIRAGEHLG</sequence>
<feature type="region of interest" description="Disordered" evidence="6">
    <location>
        <begin position="1"/>
        <end position="25"/>
    </location>
</feature>
<accession>A0A031JL05</accession>
<keyword evidence="2" id="KW-0472">Membrane</keyword>
<dbReference type="GO" id="GO:0022857">
    <property type="term" value="F:transmembrane transporter activity"/>
    <property type="evidence" value="ECO:0007669"/>
    <property type="project" value="TreeGrafter"/>
</dbReference>
<dbReference type="InterPro" id="IPR003439">
    <property type="entry name" value="ABC_transporter-like_ATP-bd"/>
</dbReference>
<comment type="similarity">
    <text evidence="5">Belongs to the ABC transporter superfamily. Macrolide exporter (TC 3.A.1.122) family.</text>
</comment>
<dbReference type="CDD" id="cd03255">
    <property type="entry name" value="ABC_MJ0796_LolCDE_FtsE"/>
    <property type="match status" value="1"/>
</dbReference>
<dbReference type="PANTHER" id="PTHR24220:SF659">
    <property type="entry name" value="TRANSPORTER, PUTATIVE-RELATED"/>
    <property type="match status" value="1"/>
</dbReference>
<organism evidence="8 9">
    <name type="scientific">Novosphingobium resinovorum</name>
    <dbReference type="NCBI Taxonomy" id="158500"/>
    <lineage>
        <taxon>Bacteria</taxon>
        <taxon>Pseudomonadati</taxon>
        <taxon>Pseudomonadota</taxon>
        <taxon>Alphaproteobacteria</taxon>
        <taxon>Sphingomonadales</taxon>
        <taxon>Sphingomonadaceae</taxon>
        <taxon>Novosphingobium</taxon>
    </lineage>
</organism>